<protein>
    <submittedName>
        <fullName evidence="1">Uncharacterized protein</fullName>
    </submittedName>
</protein>
<name>A0A6A5URT9_9PLEO</name>
<evidence type="ECO:0000313" key="2">
    <source>
        <dbReference type="Proteomes" id="UP000800035"/>
    </source>
</evidence>
<sequence length="198" mass="22300">MKKWLGGQYWTKTITYETDSNGKRRKIESNKLTKSDKNQGLCEAVVTLRDIVGVYKYHTYKDIQDILTAQIDRIGTALEYLETGPLKTAQIPDPANPTGQLAYVPMATGALKAQWDAYIKKKYTRVIADLEKTMDDIVPKLKKAKLARRGLLGAEKRGTGSTRGPLCGEEPDKTKMNKRIDYVIDAYEKKGTWKNPVA</sequence>
<dbReference type="AlphaFoldDB" id="A0A6A5URT9"/>
<gene>
    <name evidence="1" type="ORF">CC80DRAFT_13256</name>
</gene>
<evidence type="ECO:0000313" key="1">
    <source>
        <dbReference type="EMBL" id="KAF1963797.1"/>
    </source>
</evidence>
<dbReference type="Proteomes" id="UP000800035">
    <property type="component" value="Unassembled WGS sequence"/>
</dbReference>
<proteinExistence type="predicted"/>
<dbReference type="EMBL" id="ML976977">
    <property type="protein sequence ID" value="KAF1963797.1"/>
    <property type="molecule type" value="Genomic_DNA"/>
</dbReference>
<reference evidence="1" key="1">
    <citation type="journal article" date="2020" name="Stud. Mycol.">
        <title>101 Dothideomycetes genomes: a test case for predicting lifestyles and emergence of pathogens.</title>
        <authorList>
            <person name="Haridas S."/>
            <person name="Albert R."/>
            <person name="Binder M."/>
            <person name="Bloem J."/>
            <person name="Labutti K."/>
            <person name="Salamov A."/>
            <person name="Andreopoulos B."/>
            <person name="Baker S."/>
            <person name="Barry K."/>
            <person name="Bills G."/>
            <person name="Bluhm B."/>
            <person name="Cannon C."/>
            <person name="Castanera R."/>
            <person name="Culley D."/>
            <person name="Daum C."/>
            <person name="Ezra D."/>
            <person name="Gonzalez J."/>
            <person name="Henrissat B."/>
            <person name="Kuo A."/>
            <person name="Liang C."/>
            <person name="Lipzen A."/>
            <person name="Lutzoni F."/>
            <person name="Magnuson J."/>
            <person name="Mondo S."/>
            <person name="Nolan M."/>
            <person name="Ohm R."/>
            <person name="Pangilinan J."/>
            <person name="Park H.-J."/>
            <person name="Ramirez L."/>
            <person name="Alfaro M."/>
            <person name="Sun H."/>
            <person name="Tritt A."/>
            <person name="Yoshinaga Y."/>
            <person name="Zwiers L.-H."/>
            <person name="Turgeon B."/>
            <person name="Goodwin S."/>
            <person name="Spatafora J."/>
            <person name="Crous P."/>
            <person name="Grigoriev I."/>
        </authorList>
    </citation>
    <scope>NUCLEOTIDE SEQUENCE</scope>
    <source>
        <strain evidence="1">CBS 675.92</strain>
    </source>
</reference>
<accession>A0A6A5URT9</accession>
<keyword evidence="2" id="KW-1185">Reference proteome</keyword>
<dbReference type="OrthoDB" id="3797255at2759"/>
<organism evidence="1 2">
    <name type="scientific">Byssothecium circinans</name>
    <dbReference type="NCBI Taxonomy" id="147558"/>
    <lineage>
        <taxon>Eukaryota</taxon>
        <taxon>Fungi</taxon>
        <taxon>Dikarya</taxon>
        <taxon>Ascomycota</taxon>
        <taxon>Pezizomycotina</taxon>
        <taxon>Dothideomycetes</taxon>
        <taxon>Pleosporomycetidae</taxon>
        <taxon>Pleosporales</taxon>
        <taxon>Massarineae</taxon>
        <taxon>Massarinaceae</taxon>
        <taxon>Byssothecium</taxon>
    </lineage>
</organism>